<evidence type="ECO:0000313" key="1">
    <source>
        <dbReference type="EMBL" id="KAJ8669473.1"/>
    </source>
</evidence>
<sequence length="306" mass="33604">MQTNSKTRKPLQDRQWMEFFKDLLPHLQHVEPRKYLACRQALRETVMNFLIGGTNSQASYTATHDKDPHDNGDSAVSAPKVPVTGSITGTSQLSEGPGAALELDANLPEQHSNQHQPSLTYNDASNECQGGQHFPTDTVGNQCTVSNKGFQQPGTANGAATSAVEEFQQHYTRESAASPSLQLRLLSNDSVQQLATVERVNGSIRYQQHGDKNQHHATTDQVRLHGSGYHSEPAVLAQPIPIDYSANQRDFQSTDHHELHSDNAPNYAKSLDQSSFMNQGYPGLHDRSPTQAHDTAKTITAVGLLF</sequence>
<gene>
    <name evidence="1" type="ORF">QAD02_000732</name>
</gene>
<accession>A0ACC2NE88</accession>
<dbReference type="EMBL" id="CM056743">
    <property type="protein sequence ID" value="KAJ8669473.1"/>
    <property type="molecule type" value="Genomic_DNA"/>
</dbReference>
<dbReference type="Proteomes" id="UP001239111">
    <property type="component" value="Chromosome 3"/>
</dbReference>
<name>A0ACC2NE88_9HYME</name>
<reference evidence="1" key="1">
    <citation type="submission" date="2023-04" db="EMBL/GenBank/DDBJ databases">
        <title>A chromosome-level genome assembly of the parasitoid wasp Eretmocerus hayati.</title>
        <authorList>
            <person name="Zhong Y."/>
            <person name="Liu S."/>
            <person name="Liu Y."/>
        </authorList>
    </citation>
    <scope>NUCLEOTIDE SEQUENCE</scope>
    <source>
        <strain evidence="1">ZJU_SS_LIU_2023</strain>
    </source>
</reference>
<keyword evidence="2" id="KW-1185">Reference proteome</keyword>
<protein>
    <submittedName>
        <fullName evidence="1">Uncharacterized protein</fullName>
    </submittedName>
</protein>
<evidence type="ECO:0000313" key="2">
    <source>
        <dbReference type="Proteomes" id="UP001239111"/>
    </source>
</evidence>
<proteinExistence type="predicted"/>
<organism evidence="1 2">
    <name type="scientific">Eretmocerus hayati</name>
    <dbReference type="NCBI Taxonomy" id="131215"/>
    <lineage>
        <taxon>Eukaryota</taxon>
        <taxon>Metazoa</taxon>
        <taxon>Ecdysozoa</taxon>
        <taxon>Arthropoda</taxon>
        <taxon>Hexapoda</taxon>
        <taxon>Insecta</taxon>
        <taxon>Pterygota</taxon>
        <taxon>Neoptera</taxon>
        <taxon>Endopterygota</taxon>
        <taxon>Hymenoptera</taxon>
        <taxon>Apocrita</taxon>
        <taxon>Proctotrupomorpha</taxon>
        <taxon>Chalcidoidea</taxon>
        <taxon>Aphelinidae</taxon>
        <taxon>Aphelininae</taxon>
        <taxon>Eretmocerus</taxon>
    </lineage>
</organism>
<comment type="caution">
    <text evidence="1">The sequence shown here is derived from an EMBL/GenBank/DDBJ whole genome shotgun (WGS) entry which is preliminary data.</text>
</comment>